<evidence type="ECO:0000313" key="9">
    <source>
        <dbReference type="EMBL" id="GAA1073525.1"/>
    </source>
</evidence>
<evidence type="ECO:0000256" key="6">
    <source>
        <dbReference type="ARBA" id="ARBA00022833"/>
    </source>
</evidence>
<dbReference type="InterPro" id="IPR014710">
    <property type="entry name" value="RmlC-like_jellyroll"/>
</dbReference>
<sequence>MTEHRPAAGLLTNRIRPYAWGSTTAVPALLGTPPTGQPQAELWLGAHPQAPSRLHRGTGSEDLTDVIARDPGRELGAATAGRFGARLPFLLKVLAAEHALSVQVHPTAAQAEAGYAAEEAAGIPLDAPHRLYRDRHHKPELLCALDDFDALCGFRHPAATAELLAPLHVPALRPWLDLLRAGEPATALRTVLTEALGPGRARATGAATELTTALARAAEQPGPHTRTYAAYAAAARDYPGDPGLVAALLLNHVHLRPGQAIHLDARLPHAYLHGTGVEIMANSDNVLRCGLTPKHVDTDALAAVVDFRPTEPDVLSPRSDTRGETHYPAPAAEFALSRLDLAGTADLRDHGPQILLCTGGTARLGQPDGPALALHRGSSAYLPAATAVRLDGHATLYRARVPA</sequence>
<feature type="domain" description="Phosphomannose isomerase type I catalytic" evidence="8">
    <location>
        <begin position="11"/>
        <end position="155"/>
    </location>
</feature>
<keyword evidence="6" id="KW-0862">Zinc</keyword>
<dbReference type="InterPro" id="IPR001250">
    <property type="entry name" value="Man6P_Isoase-1"/>
</dbReference>
<evidence type="ECO:0000256" key="4">
    <source>
        <dbReference type="ARBA" id="ARBA00011956"/>
    </source>
</evidence>
<evidence type="ECO:0000256" key="2">
    <source>
        <dbReference type="ARBA" id="ARBA00001947"/>
    </source>
</evidence>
<dbReference type="EMBL" id="BAAALD010000007">
    <property type="protein sequence ID" value="GAA1073525.1"/>
    <property type="molecule type" value="Genomic_DNA"/>
</dbReference>
<dbReference type="PIRSF" id="PIRSF001480">
    <property type="entry name" value="Mannose-6-phosphate_isomerase"/>
    <property type="match status" value="1"/>
</dbReference>
<comment type="similarity">
    <text evidence="3">Belongs to the mannose-6-phosphate isomerase type 1 family.</text>
</comment>
<keyword evidence="7 9" id="KW-0413">Isomerase</keyword>
<dbReference type="Gene3D" id="2.60.120.10">
    <property type="entry name" value="Jelly Rolls"/>
    <property type="match status" value="2"/>
</dbReference>
<dbReference type="Proteomes" id="UP001499987">
    <property type="component" value="Unassembled WGS sequence"/>
</dbReference>
<name>A0ABN1TE44_9ACTN</name>
<dbReference type="Pfam" id="PF20511">
    <property type="entry name" value="PMI_typeI_cat"/>
    <property type="match status" value="1"/>
</dbReference>
<keyword evidence="5" id="KW-0479">Metal-binding</keyword>
<dbReference type="SUPFAM" id="SSF51182">
    <property type="entry name" value="RmlC-like cupins"/>
    <property type="match status" value="1"/>
</dbReference>
<dbReference type="GO" id="GO:0016853">
    <property type="term" value="F:isomerase activity"/>
    <property type="evidence" value="ECO:0007669"/>
    <property type="project" value="UniProtKB-KW"/>
</dbReference>
<dbReference type="NCBIfam" id="TIGR00218">
    <property type="entry name" value="manA"/>
    <property type="match status" value="1"/>
</dbReference>
<keyword evidence="10" id="KW-1185">Reference proteome</keyword>
<protein>
    <recommendedName>
        <fullName evidence="4">mannose-6-phosphate isomerase</fullName>
        <ecNumber evidence="4">5.3.1.8</ecNumber>
    </recommendedName>
</protein>
<dbReference type="InterPro" id="IPR016305">
    <property type="entry name" value="Mannose-6-P_Isomerase"/>
</dbReference>
<evidence type="ECO:0000259" key="8">
    <source>
        <dbReference type="Pfam" id="PF20511"/>
    </source>
</evidence>
<comment type="catalytic activity">
    <reaction evidence="1">
        <text>D-mannose 6-phosphate = D-fructose 6-phosphate</text>
        <dbReference type="Rhea" id="RHEA:12356"/>
        <dbReference type="ChEBI" id="CHEBI:58735"/>
        <dbReference type="ChEBI" id="CHEBI:61527"/>
        <dbReference type="EC" id="5.3.1.8"/>
    </reaction>
</comment>
<dbReference type="PANTHER" id="PTHR10309">
    <property type="entry name" value="MANNOSE-6-PHOSPHATE ISOMERASE"/>
    <property type="match status" value="1"/>
</dbReference>
<organism evidence="9 10">
    <name type="scientific">Kitasatospora arboriphila</name>
    <dbReference type="NCBI Taxonomy" id="258052"/>
    <lineage>
        <taxon>Bacteria</taxon>
        <taxon>Bacillati</taxon>
        <taxon>Actinomycetota</taxon>
        <taxon>Actinomycetes</taxon>
        <taxon>Kitasatosporales</taxon>
        <taxon>Streptomycetaceae</taxon>
        <taxon>Kitasatospora</taxon>
    </lineage>
</organism>
<dbReference type="EC" id="5.3.1.8" evidence="4"/>
<gene>
    <name evidence="9" type="primary">manA_1</name>
    <name evidence="9" type="ORF">GCM10009663_12050</name>
</gene>
<dbReference type="RefSeq" id="WP_344622432.1">
    <property type="nucleotide sequence ID" value="NZ_BAAALD010000007.1"/>
</dbReference>
<proteinExistence type="inferred from homology"/>
<comment type="caution">
    <text evidence="9">The sequence shown here is derived from an EMBL/GenBank/DDBJ whole genome shotgun (WGS) entry which is preliminary data.</text>
</comment>
<dbReference type="InterPro" id="IPR011051">
    <property type="entry name" value="RmlC_Cupin_sf"/>
</dbReference>
<evidence type="ECO:0000256" key="1">
    <source>
        <dbReference type="ARBA" id="ARBA00000757"/>
    </source>
</evidence>
<dbReference type="InterPro" id="IPR046457">
    <property type="entry name" value="PMI_typeI_cat"/>
</dbReference>
<reference evidence="9 10" key="1">
    <citation type="journal article" date="2019" name="Int. J. Syst. Evol. Microbiol.">
        <title>The Global Catalogue of Microorganisms (GCM) 10K type strain sequencing project: providing services to taxonomists for standard genome sequencing and annotation.</title>
        <authorList>
            <consortium name="The Broad Institute Genomics Platform"/>
            <consortium name="The Broad Institute Genome Sequencing Center for Infectious Disease"/>
            <person name="Wu L."/>
            <person name="Ma J."/>
        </authorList>
    </citation>
    <scope>NUCLEOTIDE SEQUENCE [LARGE SCALE GENOMIC DNA]</scope>
    <source>
        <strain evidence="9 10">JCM 13002</strain>
    </source>
</reference>
<dbReference type="PANTHER" id="PTHR10309:SF0">
    <property type="entry name" value="MANNOSE-6-PHOSPHATE ISOMERASE"/>
    <property type="match status" value="1"/>
</dbReference>
<evidence type="ECO:0000313" key="10">
    <source>
        <dbReference type="Proteomes" id="UP001499987"/>
    </source>
</evidence>
<evidence type="ECO:0000256" key="3">
    <source>
        <dbReference type="ARBA" id="ARBA00010772"/>
    </source>
</evidence>
<dbReference type="Gene3D" id="1.10.441.10">
    <property type="entry name" value="Phosphomannose Isomerase, domain 2"/>
    <property type="match status" value="1"/>
</dbReference>
<dbReference type="PRINTS" id="PR00714">
    <property type="entry name" value="MAN6PISMRASE"/>
</dbReference>
<evidence type="ECO:0000256" key="5">
    <source>
        <dbReference type="ARBA" id="ARBA00022723"/>
    </source>
</evidence>
<dbReference type="CDD" id="cd07011">
    <property type="entry name" value="cupin_PMI_type_I_N"/>
    <property type="match status" value="1"/>
</dbReference>
<accession>A0ABN1TE44</accession>
<comment type="cofactor">
    <cofactor evidence="2">
        <name>Zn(2+)</name>
        <dbReference type="ChEBI" id="CHEBI:29105"/>
    </cofactor>
</comment>
<evidence type="ECO:0000256" key="7">
    <source>
        <dbReference type="ARBA" id="ARBA00023235"/>
    </source>
</evidence>